<proteinExistence type="predicted"/>
<protein>
    <submittedName>
        <fullName evidence="2">Uncharacterized protein</fullName>
    </submittedName>
</protein>
<keyword evidence="3" id="KW-1185">Reference proteome</keyword>
<dbReference type="EMBL" id="AZFS01000064">
    <property type="protein sequence ID" value="KRL93462.1"/>
    <property type="molecule type" value="Genomic_DNA"/>
</dbReference>
<name>A0A0R1UJB9_9LACO</name>
<keyword evidence="1" id="KW-0175">Coiled coil</keyword>
<feature type="coiled-coil region" evidence="1">
    <location>
        <begin position="19"/>
        <end position="46"/>
    </location>
</feature>
<evidence type="ECO:0000313" key="3">
    <source>
        <dbReference type="Proteomes" id="UP000051580"/>
    </source>
</evidence>
<organism evidence="2 3">
    <name type="scientific">Levilactobacillus hammesii DSM 16381</name>
    <dbReference type="NCBI Taxonomy" id="1423753"/>
    <lineage>
        <taxon>Bacteria</taxon>
        <taxon>Bacillati</taxon>
        <taxon>Bacillota</taxon>
        <taxon>Bacilli</taxon>
        <taxon>Lactobacillales</taxon>
        <taxon>Lactobacillaceae</taxon>
        <taxon>Levilactobacillus</taxon>
    </lineage>
</organism>
<dbReference type="Proteomes" id="UP000051580">
    <property type="component" value="Unassembled WGS sequence"/>
</dbReference>
<comment type="caution">
    <text evidence="2">The sequence shown here is derived from an EMBL/GenBank/DDBJ whole genome shotgun (WGS) entry which is preliminary data.</text>
</comment>
<reference evidence="2 3" key="1">
    <citation type="journal article" date="2015" name="Genome Announc.">
        <title>Expanding the biotechnology potential of lactobacilli through comparative genomics of 213 strains and associated genera.</title>
        <authorList>
            <person name="Sun Z."/>
            <person name="Harris H.M."/>
            <person name="McCann A."/>
            <person name="Guo C."/>
            <person name="Argimon S."/>
            <person name="Zhang W."/>
            <person name="Yang X."/>
            <person name="Jeffery I.B."/>
            <person name="Cooney J.C."/>
            <person name="Kagawa T.F."/>
            <person name="Liu W."/>
            <person name="Song Y."/>
            <person name="Salvetti E."/>
            <person name="Wrobel A."/>
            <person name="Rasinkangas P."/>
            <person name="Parkhill J."/>
            <person name="Rea M.C."/>
            <person name="O'Sullivan O."/>
            <person name="Ritari J."/>
            <person name="Douillard F.P."/>
            <person name="Paul Ross R."/>
            <person name="Yang R."/>
            <person name="Briner A.E."/>
            <person name="Felis G.E."/>
            <person name="de Vos W.M."/>
            <person name="Barrangou R."/>
            <person name="Klaenhammer T.R."/>
            <person name="Caufield P.W."/>
            <person name="Cui Y."/>
            <person name="Zhang H."/>
            <person name="O'Toole P.W."/>
        </authorList>
    </citation>
    <scope>NUCLEOTIDE SEQUENCE [LARGE SCALE GENOMIC DNA]</scope>
    <source>
        <strain evidence="2 3">DSM 16381</strain>
    </source>
</reference>
<evidence type="ECO:0000313" key="2">
    <source>
        <dbReference type="EMBL" id="KRL93462.1"/>
    </source>
</evidence>
<dbReference type="AlphaFoldDB" id="A0A0R1UJB9"/>
<evidence type="ECO:0000256" key="1">
    <source>
        <dbReference type="SAM" id="Coils"/>
    </source>
</evidence>
<accession>A0A0R1UJB9</accession>
<gene>
    <name evidence="2" type="ORF">FD28_GL001346</name>
</gene>
<dbReference type="STRING" id="1423753.FD28_GL001346"/>
<sequence length="50" mass="5700">MILLVVSALIYQFKVTLSEKKHAEIVKKLEKRIKTENAEKAADTKAELDN</sequence>
<dbReference type="PATRIC" id="fig|1423753.3.peg.1397"/>